<evidence type="ECO:0000256" key="11">
    <source>
        <dbReference type="ARBA" id="ARBA00029304"/>
    </source>
</evidence>
<keyword evidence="5 15" id="KW-0479">Metal-binding</keyword>
<evidence type="ECO:0000256" key="5">
    <source>
        <dbReference type="ARBA" id="ARBA00022723"/>
    </source>
</evidence>
<feature type="binding site" evidence="15">
    <location>
        <position position="442"/>
    </location>
    <ligand>
        <name>Mg(2+)</name>
        <dbReference type="ChEBI" id="CHEBI:18420"/>
    </ligand>
</feature>
<dbReference type="UniPathway" id="UPA00049">
    <property type="reaction ID" value="UER00061"/>
</dbReference>
<dbReference type="Gene3D" id="3.50.30.80">
    <property type="entry name" value="IlvD/EDD C-terminal domain-like"/>
    <property type="match status" value="1"/>
</dbReference>
<evidence type="ECO:0000256" key="13">
    <source>
        <dbReference type="ARBA" id="ARBA00029437"/>
    </source>
</evidence>
<dbReference type="Pfam" id="PF24877">
    <property type="entry name" value="ILV_EDD_C"/>
    <property type="match status" value="1"/>
</dbReference>
<dbReference type="PANTHER" id="PTHR43661:SF3">
    <property type="entry name" value="D-XYLONATE DEHYDRATASE YAGF-RELATED"/>
    <property type="match status" value="1"/>
</dbReference>
<dbReference type="EC" id="4.2.1.9" evidence="14 15"/>
<dbReference type="Proteomes" id="UP000013520">
    <property type="component" value="Chromosome"/>
</dbReference>
<evidence type="ECO:0000256" key="4">
    <source>
        <dbReference type="ARBA" id="ARBA00022714"/>
    </source>
</evidence>
<evidence type="ECO:0000259" key="16">
    <source>
        <dbReference type="Pfam" id="PF00920"/>
    </source>
</evidence>
<comment type="cofactor">
    <cofactor evidence="1 15">
        <name>Mg(2+)</name>
        <dbReference type="ChEBI" id="CHEBI:18420"/>
    </cofactor>
</comment>
<keyword evidence="8 15" id="KW-0411">Iron-sulfur</keyword>
<keyword evidence="10 15" id="KW-0100">Branched-chain amino acid biosynthesis</keyword>
<protein>
    <recommendedName>
        <fullName evidence="14 15">Dihydroxy-acid dehydratase</fullName>
        <shortName evidence="15">DAD</shortName>
        <ecNumber evidence="14 15">4.2.1.9</ecNumber>
    </recommendedName>
</protein>
<keyword evidence="6 15" id="KW-0460">Magnesium</keyword>
<keyword evidence="19" id="KW-1185">Reference proteome</keyword>
<keyword evidence="7 15" id="KW-0408">Iron</keyword>
<sequence>MRSDAMKKGLEKAPHRSLFKALGMTEQELERPIIGVVNSFNEIVPGHMHLREITEAVKAGIRMNGGTPMEFPAIAVCDGIAMNHEGMKYSLASREIIADSVEVMSMAHPFDGLVLVTSCDKVVPGMLMAAARLDIPALIVSGGPMQSGRYQGRDMSLSNIFEAVGAVRAGKMTEAELAEVEEAVCPGCGSCAGMFTANSMNCLTEALGMALPGNGSLPAVSAARRRLAKLSGMRVVDLVRENLCPSNIMTAKAFANGLALDMALGCSTNTVLHLPAIAHEAGVEINLDMINQVSEKTPNLCKLSPMGQYFMQDLDEAGGVSAVLRELVAHGLADGSSMTVTGKTLGENVADAAIKNGDVIRSVADPYSASGGIAVLYGNLAPGGAVVKKAGVDPGMLKHRGPARVFNSEDEACQALINQQIQKGDVIVIRYEGPKGGPGMREMLTPTATVAGLGLDKDVALITDGRFSGATRGASIGHVTPEAAEGGPIAALQDGDLIEIDIPRCRLDVLLSETELEARMAQWVKPEPRVTKGYLARYAGLVTSAGTGAVLKKL</sequence>
<keyword evidence="3 15" id="KW-0028">Amino-acid biosynthesis</keyword>
<feature type="domain" description="Dihydroxy-acid/6-phosphogluconate dehydratase C-terminal" evidence="17">
    <location>
        <begin position="358"/>
        <end position="549"/>
    </location>
</feature>
<feature type="modified residue" description="N6-carboxylysine" evidence="15">
    <location>
        <position position="121"/>
    </location>
</feature>
<evidence type="ECO:0000256" key="3">
    <source>
        <dbReference type="ARBA" id="ARBA00022605"/>
    </source>
</evidence>
<comment type="similarity">
    <text evidence="2 15">Belongs to the IlvD/Edd family.</text>
</comment>
<dbReference type="EMBL" id="CP003273">
    <property type="protein sequence ID" value="AGL00150.1"/>
    <property type="molecule type" value="Genomic_DNA"/>
</dbReference>
<organism evidence="18 19">
    <name type="scientific">Desulfoscipio gibsoniae DSM 7213</name>
    <dbReference type="NCBI Taxonomy" id="767817"/>
    <lineage>
        <taxon>Bacteria</taxon>
        <taxon>Bacillati</taxon>
        <taxon>Bacillota</taxon>
        <taxon>Clostridia</taxon>
        <taxon>Eubacteriales</taxon>
        <taxon>Desulfallaceae</taxon>
        <taxon>Desulfoscipio</taxon>
    </lineage>
</organism>
<evidence type="ECO:0000313" key="19">
    <source>
        <dbReference type="Proteomes" id="UP000013520"/>
    </source>
</evidence>
<dbReference type="GO" id="GO:0051537">
    <property type="term" value="F:2 iron, 2 sulfur cluster binding"/>
    <property type="evidence" value="ECO:0007669"/>
    <property type="project" value="UniProtKB-UniRule"/>
</dbReference>
<dbReference type="AlphaFoldDB" id="R4KI10"/>
<dbReference type="HOGENOM" id="CLU_014271_4_2_9"/>
<dbReference type="NCBIfam" id="NF002068">
    <property type="entry name" value="PRK00911.1"/>
    <property type="match status" value="1"/>
</dbReference>
<proteinExistence type="inferred from homology"/>
<dbReference type="UniPathway" id="UPA00047">
    <property type="reaction ID" value="UER00057"/>
</dbReference>
<dbReference type="FunFam" id="3.50.30.80:FF:000001">
    <property type="entry name" value="Dihydroxy-acid dehydratase"/>
    <property type="match status" value="1"/>
</dbReference>
<accession>R4KI10</accession>
<dbReference type="GO" id="GO:0005829">
    <property type="term" value="C:cytosol"/>
    <property type="evidence" value="ECO:0007669"/>
    <property type="project" value="TreeGrafter"/>
</dbReference>
<keyword evidence="4 15" id="KW-0001">2Fe-2S</keyword>
<dbReference type="InterPro" id="IPR000581">
    <property type="entry name" value="ILV_EDD_N"/>
</dbReference>
<dbReference type="PROSITE" id="PS00887">
    <property type="entry name" value="ILVD_EDD_2"/>
    <property type="match status" value="1"/>
</dbReference>
<comment type="function">
    <text evidence="15">Functions in the biosynthesis of branched-chain amino acids. Catalyzes the dehydration of (2R,3R)-2,3-dihydroxy-3-methylpentanoate (2,3-dihydroxy-3-methylvalerate) into 2-oxo-3-methylpentanoate (2-oxo-3-methylvalerate) and of (2R)-2,3-dihydroxy-3-methylbutanoate (2,3-dihydroxyisovalerate) into 2-oxo-3-methylbutanoate (2-oxoisovalerate), the penultimate precursor to L-isoleucine and L-valine, respectively.</text>
</comment>
<dbReference type="GO" id="GO:0009097">
    <property type="term" value="P:isoleucine biosynthetic process"/>
    <property type="evidence" value="ECO:0007669"/>
    <property type="project" value="UniProtKB-UniRule"/>
</dbReference>
<comment type="subunit">
    <text evidence="15">Homodimer.</text>
</comment>
<dbReference type="SUPFAM" id="SSF52016">
    <property type="entry name" value="LeuD/IlvD-like"/>
    <property type="match status" value="1"/>
</dbReference>
<dbReference type="InterPro" id="IPR037237">
    <property type="entry name" value="IlvD/EDD_N"/>
</dbReference>
<evidence type="ECO:0000256" key="12">
    <source>
        <dbReference type="ARBA" id="ARBA00029436"/>
    </source>
</evidence>
<dbReference type="STRING" id="767817.Desgi_0589"/>
<comment type="pathway">
    <text evidence="13 15">Amino-acid biosynthesis; L-isoleucine biosynthesis; L-isoleucine from 2-oxobutanoate: step 3/4.</text>
</comment>
<evidence type="ECO:0000256" key="2">
    <source>
        <dbReference type="ARBA" id="ARBA00006486"/>
    </source>
</evidence>
<dbReference type="Pfam" id="PF00920">
    <property type="entry name" value="ILVD_EDD_N"/>
    <property type="match status" value="1"/>
</dbReference>
<dbReference type="InterPro" id="IPR056740">
    <property type="entry name" value="ILV_EDD_C"/>
</dbReference>
<dbReference type="GO" id="GO:0009099">
    <property type="term" value="P:L-valine biosynthetic process"/>
    <property type="evidence" value="ECO:0007669"/>
    <property type="project" value="UniProtKB-UniRule"/>
</dbReference>
<dbReference type="RefSeq" id="WP_006524021.1">
    <property type="nucleotide sequence ID" value="NC_021184.1"/>
</dbReference>
<dbReference type="InterPro" id="IPR020558">
    <property type="entry name" value="DiOHA_6PGluconate_deHydtase_CS"/>
</dbReference>
<gene>
    <name evidence="15" type="primary">ilvD</name>
    <name evidence="18" type="ORF">Desgi_0589</name>
</gene>
<evidence type="ECO:0000259" key="17">
    <source>
        <dbReference type="Pfam" id="PF24877"/>
    </source>
</evidence>
<feature type="domain" description="Dihydroxy-acid/6-phosphogluconate dehydratase N-terminal" evidence="16">
    <location>
        <begin position="31"/>
        <end position="348"/>
    </location>
</feature>
<dbReference type="SUPFAM" id="SSF143975">
    <property type="entry name" value="IlvD/EDD N-terminal domain-like"/>
    <property type="match status" value="1"/>
</dbReference>
<comment type="pathway">
    <text evidence="12 15">Amino-acid biosynthesis; L-valine biosynthesis; L-valine from pyruvate: step 3/4.</text>
</comment>
<evidence type="ECO:0000256" key="10">
    <source>
        <dbReference type="ARBA" id="ARBA00023304"/>
    </source>
</evidence>
<dbReference type="InterPro" id="IPR004404">
    <property type="entry name" value="DihydroxyA_deHydtase"/>
</dbReference>
<evidence type="ECO:0000313" key="18">
    <source>
        <dbReference type="EMBL" id="AGL00150.1"/>
    </source>
</evidence>
<feature type="binding site" evidence="15">
    <location>
        <position position="120"/>
    </location>
    <ligand>
        <name>Mg(2+)</name>
        <dbReference type="ChEBI" id="CHEBI:18420"/>
    </ligand>
</feature>
<feature type="active site" description="Proton acceptor" evidence="15">
    <location>
        <position position="468"/>
    </location>
</feature>
<evidence type="ECO:0000256" key="15">
    <source>
        <dbReference type="HAMAP-Rule" id="MF_00012"/>
    </source>
</evidence>
<dbReference type="KEGG" id="dgi:Desgi_0589"/>
<name>R4KI10_9FIRM</name>
<evidence type="ECO:0000256" key="9">
    <source>
        <dbReference type="ARBA" id="ARBA00023239"/>
    </source>
</evidence>
<reference evidence="18 19" key="1">
    <citation type="submission" date="2012-01" db="EMBL/GenBank/DDBJ databases">
        <title>Complete sequence of Desulfotomaculum gibsoniae DSM 7213.</title>
        <authorList>
            <consortium name="US DOE Joint Genome Institute"/>
            <person name="Lucas S."/>
            <person name="Han J."/>
            <person name="Lapidus A."/>
            <person name="Cheng J.-F."/>
            <person name="Goodwin L."/>
            <person name="Pitluck S."/>
            <person name="Peters L."/>
            <person name="Ovchinnikova G."/>
            <person name="Teshima H."/>
            <person name="Detter J.C."/>
            <person name="Han C."/>
            <person name="Tapia R."/>
            <person name="Land M."/>
            <person name="Hauser L."/>
            <person name="Kyrpides N."/>
            <person name="Ivanova N."/>
            <person name="Pagani I."/>
            <person name="Parshina S."/>
            <person name="Plugge C."/>
            <person name="Muyzer G."/>
            <person name="Kuever J."/>
            <person name="Ivanova A."/>
            <person name="Nazina T."/>
            <person name="Klenk H.-P."/>
            <person name="Brambilla E."/>
            <person name="Spring S."/>
            <person name="Stams A.F."/>
            <person name="Woyke T."/>
        </authorList>
    </citation>
    <scope>NUCLEOTIDE SEQUENCE [LARGE SCALE GENOMIC DNA]</scope>
    <source>
        <strain evidence="18 19">DSM 7213</strain>
    </source>
</reference>
<dbReference type="OrthoDB" id="9807077at2"/>
<dbReference type="PANTHER" id="PTHR43661">
    <property type="entry name" value="D-XYLONATE DEHYDRATASE"/>
    <property type="match status" value="1"/>
</dbReference>
<comment type="cofactor">
    <cofactor evidence="15">
        <name>[2Fe-2S] cluster</name>
        <dbReference type="ChEBI" id="CHEBI:190135"/>
    </cofactor>
    <text evidence="15">Binds 1 [2Fe-2S] cluster per subunit. This cluster acts as a Lewis acid cofactor.</text>
</comment>
<dbReference type="PROSITE" id="PS00886">
    <property type="entry name" value="ILVD_EDD_1"/>
    <property type="match status" value="1"/>
</dbReference>
<dbReference type="eggNOG" id="COG0129">
    <property type="taxonomic scope" value="Bacteria"/>
</dbReference>
<comment type="catalytic activity">
    <reaction evidence="11">
        <text>(2R)-2,3-dihydroxy-3-methylbutanoate = 3-methyl-2-oxobutanoate + H2O</text>
        <dbReference type="Rhea" id="RHEA:24809"/>
        <dbReference type="ChEBI" id="CHEBI:11851"/>
        <dbReference type="ChEBI" id="CHEBI:15377"/>
        <dbReference type="ChEBI" id="CHEBI:49072"/>
        <dbReference type="EC" id="4.2.1.9"/>
    </reaction>
    <physiologicalReaction direction="left-to-right" evidence="11">
        <dbReference type="Rhea" id="RHEA:24810"/>
    </physiologicalReaction>
</comment>
<feature type="binding site" description="via carbamate group" evidence="15">
    <location>
        <position position="121"/>
    </location>
    <ligand>
        <name>Mg(2+)</name>
        <dbReference type="ChEBI" id="CHEBI:18420"/>
    </ligand>
</feature>
<feature type="binding site" evidence="15">
    <location>
        <position position="78"/>
    </location>
    <ligand>
        <name>Mg(2+)</name>
        <dbReference type="ChEBI" id="CHEBI:18420"/>
    </ligand>
</feature>
<dbReference type="HAMAP" id="MF_00012">
    <property type="entry name" value="IlvD"/>
    <property type="match status" value="1"/>
</dbReference>
<dbReference type="GO" id="GO:0004160">
    <property type="term" value="F:dihydroxy-acid dehydratase activity"/>
    <property type="evidence" value="ECO:0007669"/>
    <property type="project" value="UniProtKB-UniRule"/>
</dbReference>
<comment type="catalytic activity">
    <reaction evidence="15">
        <text>(2R,3R)-2,3-dihydroxy-3-methylpentanoate = (S)-3-methyl-2-oxopentanoate + H2O</text>
        <dbReference type="Rhea" id="RHEA:27694"/>
        <dbReference type="ChEBI" id="CHEBI:15377"/>
        <dbReference type="ChEBI" id="CHEBI:35146"/>
        <dbReference type="ChEBI" id="CHEBI:49258"/>
        <dbReference type="EC" id="4.2.1.9"/>
    </reaction>
</comment>
<evidence type="ECO:0000256" key="7">
    <source>
        <dbReference type="ARBA" id="ARBA00023004"/>
    </source>
</evidence>
<comment type="caution">
    <text evidence="15">Lacks conserved residue(s) required for the propagation of feature annotation.</text>
</comment>
<evidence type="ECO:0000256" key="6">
    <source>
        <dbReference type="ARBA" id="ARBA00022842"/>
    </source>
</evidence>
<keyword evidence="9 15" id="KW-0456">Lyase</keyword>
<dbReference type="GO" id="GO:0000287">
    <property type="term" value="F:magnesium ion binding"/>
    <property type="evidence" value="ECO:0007669"/>
    <property type="project" value="UniProtKB-UniRule"/>
</dbReference>
<evidence type="ECO:0000256" key="8">
    <source>
        <dbReference type="ARBA" id="ARBA00023014"/>
    </source>
</evidence>
<evidence type="ECO:0000256" key="14">
    <source>
        <dbReference type="ARBA" id="ARBA00029490"/>
    </source>
</evidence>
<evidence type="ECO:0000256" key="1">
    <source>
        <dbReference type="ARBA" id="ARBA00001946"/>
    </source>
</evidence>
<dbReference type="NCBIfam" id="TIGR00110">
    <property type="entry name" value="ilvD"/>
    <property type="match status" value="1"/>
</dbReference>
<dbReference type="InterPro" id="IPR042096">
    <property type="entry name" value="Dihydro-acid_dehy_C"/>
</dbReference>